<comment type="caution">
    <text evidence="1">The sequence shown here is derived from an EMBL/GenBank/DDBJ whole genome shotgun (WGS) entry which is preliminary data.</text>
</comment>
<evidence type="ECO:0000313" key="2">
    <source>
        <dbReference type="Proteomes" id="UP000516437"/>
    </source>
</evidence>
<reference evidence="1 2" key="1">
    <citation type="journal article" date="2019" name="Plant Biotechnol. J.">
        <title>The red bayberry genome and genetic basis of sex determination.</title>
        <authorList>
            <person name="Jia H.M."/>
            <person name="Jia H.J."/>
            <person name="Cai Q.L."/>
            <person name="Wang Y."/>
            <person name="Zhao H.B."/>
            <person name="Yang W.F."/>
            <person name="Wang G.Y."/>
            <person name="Li Y.H."/>
            <person name="Zhan D.L."/>
            <person name="Shen Y.T."/>
            <person name="Niu Q.F."/>
            <person name="Chang L."/>
            <person name="Qiu J."/>
            <person name="Zhao L."/>
            <person name="Xie H.B."/>
            <person name="Fu W.Y."/>
            <person name="Jin J."/>
            <person name="Li X.W."/>
            <person name="Jiao Y."/>
            <person name="Zhou C.C."/>
            <person name="Tu T."/>
            <person name="Chai C.Y."/>
            <person name="Gao J.L."/>
            <person name="Fan L.J."/>
            <person name="van de Weg E."/>
            <person name="Wang J.Y."/>
            <person name="Gao Z.S."/>
        </authorList>
    </citation>
    <scope>NUCLEOTIDE SEQUENCE [LARGE SCALE GENOMIC DNA]</scope>
    <source>
        <tissue evidence="1">Leaves</tissue>
    </source>
</reference>
<gene>
    <name evidence="1" type="ORF">CJ030_MR7G025703</name>
</gene>
<evidence type="ECO:0000313" key="1">
    <source>
        <dbReference type="EMBL" id="KAB1205989.1"/>
    </source>
</evidence>
<proteinExistence type="predicted"/>
<dbReference type="Proteomes" id="UP000516437">
    <property type="component" value="Chromosome 7"/>
</dbReference>
<organism evidence="1 2">
    <name type="scientific">Morella rubra</name>
    <name type="common">Chinese bayberry</name>
    <dbReference type="NCBI Taxonomy" id="262757"/>
    <lineage>
        <taxon>Eukaryota</taxon>
        <taxon>Viridiplantae</taxon>
        <taxon>Streptophyta</taxon>
        <taxon>Embryophyta</taxon>
        <taxon>Tracheophyta</taxon>
        <taxon>Spermatophyta</taxon>
        <taxon>Magnoliopsida</taxon>
        <taxon>eudicotyledons</taxon>
        <taxon>Gunneridae</taxon>
        <taxon>Pentapetalae</taxon>
        <taxon>rosids</taxon>
        <taxon>fabids</taxon>
        <taxon>Fagales</taxon>
        <taxon>Myricaceae</taxon>
        <taxon>Morella</taxon>
    </lineage>
</organism>
<keyword evidence="2" id="KW-1185">Reference proteome</keyword>
<protein>
    <submittedName>
        <fullName evidence="1">Uncharacterized protein</fullName>
    </submittedName>
</protein>
<name>A0A6A1V018_9ROSI</name>
<accession>A0A6A1V018</accession>
<dbReference type="AlphaFoldDB" id="A0A6A1V018"/>
<sequence length="233" mass="25543">MAIWYHYQYLPEYELEFRLPMFLEVGSVSAPSIEMDGVVGVSKMPVSTLQWGSGVELPKLQPTEQDGLYSPAIVVGVAIDVSPFESTPSFELRRLFEEDRANRSISPSLMEVLPCDNISNVEGEVNFSKALVVRPDDSPLSLSPILPYVLGGVVRGEVSGVLQDVNELALAPTPLVSSSKPKNLEWVLSTVTSFRHLVGVSSEGHEEELMTLFATLEMERNHSCSKTPSKSSS</sequence>
<dbReference type="EMBL" id="RXIC02000025">
    <property type="protein sequence ID" value="KAB1205989.1"/>
    <property type="molecule type" value="Genomic_DNA"/>
</dbReference>